<keyword evidence="1" id="KW-0472">Membrane</keyword>
<dbReference type="Pfam" id="PF00291">
    <property type="entry name" value="PALP"/>
    <property type="match status" value="1"/>
</dbReference>
<gene>
    <name evidence="4" type="ORF">O9K51_08165</name>
</gene>
<feature type="transmembrane region" description="Helical" evidence="1">
    <location>
        <begin position="200"/>
        <end position="220"/>
    </location>
</feature>
<feature type="transmembrane region" description="Helical" evidence="1">
    <location>
        <begin position="49"/>
        <end position="70"/>
    </location>
</feature>
<dbReference type="PANTHER" id="PTHR37013">
    <property type="entry name" value="INTEGRAL MEMBRANE PROTEIN (AFU_ORTHOLOGUE AFUA_1G05950)-RELATED"/>
    <property type="match status" value="1"/>
</dbReference>
<dbReference type="NCBIfam" id="TIGR01274">
    <property type="entry name" value="ACC_deam"/>
    <property type="match status" value="1"/>
</dbReference>
<dbReference type="InterPro" id="IPR036052">
    <property type="entry name" value="TrpB-like_PALP_sf"/>
</dbReference>
<evidence type="ECO:0000256" key="1">
    <source>
        <dbReference type="SAM" id="Phobius"/>
    </source>
</evidence>
<name>A0AB34FI81_9HYPO</name>
<evidence type="ECO:0000259" key="3">
    <source>
        <dbReference type="Pfam" id="PF24802"/>
    </source>
</evidence>
<reference evidence="4" key="1">
    <citation type="submission" date="2023-01" db="EMBL/GenBank/DDBJ databases">
        <title>The growth and conidiation of Purpureocillium lavendulum are regulated by nitrogen source and histone H3K14 acetylation.</title>
        <authorList>
            <person name="Tang P."/>
            <person name="Han J."/>
            <person name="Zhang C."/>
            <person name="Tang P."/>
            <person name="Qi F."/>
            <person name="Zhang K."/>
            <person name="Liang L."/>
        </authorList>
    </citation>
    <scope>NUCLEOTIDE SEQUENCE</scope>
    <source>
        <strain evidence="4">YMF1.00683</strain>
    </source>
</reference>
<dbReference type="AlphaFoldDB" id="A0AB34FI81"/>
<dbReference type="GO" id="GO:0009310">
    <property type="term" value="P:amine catabolic process"/>
    <property type="evidence" value="ECO:0007669"/>
    <property type="project" value="InterPro"/>
</dbReference>
<keyword evidence="5" id="KW-1185">Reference proteome</keyword>
<dbReference type="Proteomes" id="UP001163105">
    <property type="component" value="Unassembled WGS sequence"/>
</dbReference>
<organism evidence="4 5">
    <name type="scientific">Purpureocillium lavendulum</name>
    <dbReference type="NCBI Taxonomy" id="1247861"/>
    <lineage>
        <taxon>Eukaryota</taxon>
        <taxon>Fungi</taxon>
        <taxon>Dikarya</taxon>
        <taxon>Ascomycota</taxon>
        <taxon>Pezizomycotina</taxon>
        <taxon>Sordariomycetes</taxon>
        <taxon>Hypocreomycetidae</taxon>
        <taxon>Hypocreales</taxon>
        <taxon>Ophiocordycipitaceae</taxon>
        <taxon>Purpureocillium</taxon>
    </lineage>
</organism>
<protein>
    <submittedName>
        <fullName evidence="4">1-aminocyclopropane-1-carboxylate deaminase</fullName>
    </submittedName>
</protein>
<keyword evidence="1" id="KW-1133">Transmembrane helix</keyword>
<dbReference type="GO" id="GO:0030170">
    <property type="term" value="F:pyridoxal phosphate binding"/>
    <property type="evidence" value="ECO:0007669"/>
    <property type="project" value="InterPro"/>
</dbReference>
<feature type="domain" description="Tryptophan synthase beta chain-like PALP" evidence="2">
    <location>
        <begin position="314"/>
        <end position="627"/>
    </location>
</feature>
<feature type="transmembrane region" description="Helical" evidence="1">
    <location>
        <begin position="16"/>
        <end position="37"/>
    </location>
</feature>
<feature type="transmembrane region" description="Helical" evidence="1">
    <location>
        <begin position="114"/>
        <end position="140"/>
    </location>
</feature>
<dbReference type="InterPro" id="IPR001926">
    <property type="entry name" value="TrpB-like_PALP"/>
</dbReference>
<dbReference type="InterPro" id="IPR056120">
    <property type="entry name" value="DUF7703"/>
</dbReference>
<dbReference type="SUPFAM" id="SSF53686">
    <property type="entry name" value="Tryptophan synthase beta subunit-like PLP-dependent enzymes"/>
    <property type="match status" value="1"/>
</dbReference>
<accession>A0AB34FI81</accession>
<dbReference type="GO" id="GO:0008660">
    <property type="term" value="F:1-aminocyclopropane-1-carboxylate deaminase activity"/>
    <property type="evidence" value="ECO:0007669"/>
    <property type="project" value="InterPro"/>
</dbReference>
<dbReference type="Pfam" id="PF24802">
    <property type="entry name" value="DUF7703"/>
    <property type="match status" value="1"/>
</dbReference>
<evidence type="ECO:0000259" key="2">
    <source>
        <dbReference type="Pfam" id="PF00291"/>
    </source>
</evidence>
<dbReference type="CDD" id="cd06449">
    <property type="entry name" value="ACCD"/>
    <property type="match status" value="1"/>
</dbReference>
<feature type="domain" description="DUF7703" evidence="3">
    <location>
        <begin position="19"/>
        <end position="254"/>
    </location>
</feature>
<feature type="transmembrane region" description="Helical" evidence="1">
    <location>
        <begin position="160"/>
        <end position="179"/>
    </location>
</feature>
<comment type="caution">
    <text evidence="4">The sequence shown here is derived from an EMBL/GenBank/DDBJ whole genome shotgun (WGS) entry which is preliminary data.</text>
</comment>
<dbReference type="InterPro" id="IPR005965">
    <property type="entry name" value="ACP_carboxylate_deaminase"/>
</dbReference>
<sequence>MGYSGNPANGSSDGTAISAAIVSFLALSLYNVIELDVIIFSSFKRRRGLYFWSFLAATNGIAPHSIGFLLKNVLSSRVFGLYITLVAIGWVPMVTGQSLVLYSRLHLIFWNTFWLRMVLAMIIFNAIVLHVPIIILMYGANASPVNSWSHPYEVYEKVQVTMFFLQELIISGIYIKTCFSFFDTEDSMYGDAVRKMRRHLLLVNIFVILLDIPILCLEYTDTYDLQTAYKAFVYSVKLKMEFRILNQLVEMTRARGDVDPFQNSSSMRIHDAPSAQNLTYTRHNGHHCTCILLSTMARIQLPEPFASIPRESFLFGPSPIQHLPRMSSALGGTVQVYAKREDCNSGLAYGGNKTRKLEYLASEALAQGCDTLVSIGGVQSNHTRQVSAVAARLGFKAATVQEHWVEWSDPGYEKVGNIQLSRLMGADVNLDPSTFGIEHKTTLARLTADIEAKGGKPYYIPAGASDHPLGGLGFARWAFEVDAQEKELGIFFDTVLVCAVTGSTMAGMVAGFKLAEKQGSRPRKIIGIDASGKPKETFDQVLRIAKFTGAKIGLAEDDITEKDIILRDEYNAGVYGIPDETTIAAMKFGAQTEAFITDPVYEGKSLAGMMDLIQTGQIAGGNILYAHLGGQLALNAYSAIGA</sequence>
<dbReference type="Gene3D" id="3.40.50.1100">
    <property type="match status" value="2"/>
</dbReference>
<evidence type="ECO:0000313" key="4">
    <source>
        <dbReference type="EMBL" id="KAJ6438764.1"/>
    </source>
</evidence>
<dbReference type="EMBL" id="JAQHRD010000007">
    <property type="protein sequence ID" value="KAJ6438764.1"/>
    <property type="molecule type" value="Genomic_DNA"/>
</dbReference>
<proteinExistence type="predicted"/>
<evidence type="ECO:0000313" key="5">
    <source>
        <dbReference type="Proteomes" id="UP001163105"/>
    </source>
</evidence>
<feature type="transmembrane region" description="Helical" evidence="1">
    <location>
        <begin position="82"/>
        <end position="102"/>
    </location>
</feature>
<keyword evidence="1" id="KW-0812">Transmembrane</keyword>